<dbReference type="Gene3D" id="3.30.420.40">
    <property type="match status" value="2"/>
</dbReference>
<dbReference type="EMBL" id="VDFO01000027">
    <property type="protein sequence ID" value="MQS97812.1"/>
    <property type="molecule type" value="Genomic_DNA"/>
</dbReference>
<sequence>MKKYLVFDIGGTAIKFGLIDHSGKLIEKNSVKTPQNYYDFVNLVQSILDRYNNKIRGIAFSVPGRIDHDKDMIFGGGSLPFLDKKSFNNMFEVSVPISVENDGKSAALSELWLGNLKNINNGASIVLGTGVGSGIIMNHHLVYGANYQAGEISFMLNDNANITYNSLEGSLGSAVKMVNEIAEKLNLPDKNDGIKVFNEINNDNKLALRVFKRYCHNIALLIHNIQSVLDLDRYTIGGGISAQKIVTETINSEFDNIRNSLPIIKTTLKRPEIVESKFKNDANLYGALYYWLLKADNVNQLQKDII</sequence>
<dbReference type="Proteomes" id="UP000414364">
    <property type="component" value="Unassembled WGS sequence"/>
</dbReference>
<evidence type="ECO:0000313" key="3">
    <source>
        <dbReference type="EMBL" id="MQS97812.1"/>
    </source>
</evidence>
<dbReference type="Proteomes" id="UP000371423">
    <property type="component" value="Unassembled WGS sequence"/>
</dbReference>
<name>A0A5P0ZN77_9LACO</name>
<reference evidence="4 5" key="1">
    <citation type="journal article" date="2019" name="Syst. Appl. Microbiol.">
        <title>Polyphasic characterization of two novel Lactobacillus spp. isolated from blown salami packages: Description of Lactobacillus halodurans sp. nov. and Lactobacillus salsicarnum sp. nov.</title>
        <authorList>
            <person name="Schuster J.A."/>
            <person name="Klingl A."/>
            <person name="Vogel R.F."/>
            <person name="Ehrmann M.A."/>
        </authorList>
    </citation>
    <scope>NUCLEOTIDE SEQUENCE [LARGE SCALE GENOMIC DNA]</scope>
    <source>
        <strain evidence="3 4">TMW 1.1920</strain>
        <strain evidence="2 5">TMW 1.2172</strain>
    </source>
</reference>
<dbReference type="InterPro" id="IPR043129">
    <property type="entry name" value="ATPase_NBD"/>
</dbReference>
<dbReference type="CDD" id="cd24152">
    <property type="entry name" value="ASKHA_NBD_ROK-like"/>
    <property type="match status" value="1"/>
</dbReference>
<protein>
    <submittedName>
        <fullName evidence="2">ROK family protein</fullName>
    </submittedName>
</protein>
<evidence type="ECO:0000313" key="4">
    <source>
        <dbReference type="Proteomes" id="UP000371423"/>
    </source>
</evidence>
<accession>A0A5P0ZN77</accession>
<comment type="similarity">
    <text evidence="1">Belongs to the ROK (NagC/XylR) family.</text>
</comment>
<dbReference type="AlphaFoldDB" id="A0A5P0ZN77"/>
<evidence type="ECO:0000256" key="1">
    <source>
        <dbReference type="ARBA" id="ARBA00006479"/>
    </source>
</evidence>
<dbReference type="SUPFAM" id="SSF53067">
    <property type="entry name" value="Actin-like ATPase domain"/>
    <property type="match status" value="1"/>
</dbReference>
<dbReference type="InterPro" id="IPR000600">
    <property type="entry name" value="ROK"/>
</dbReference>
<organism evidence="2 5">
    <name type="scientific">Companilactobacillus halodurans</name>
    <dbReference type="NCBI Taxonomy" id="2584183"/>
    <lineage>
        <taxon>Bacteria</taxon>
        <taxon>Bacillati</taxon>
        <taxon>Bacillota</taxon>
        <taxon>Bacilli</taxon>
        <taxon>Lactobacillales</taxon>
        <taxon>Lactobacillaceae</taxon>
        <taxon>Companilactobacillus</taxon>
    </lineage>
</organism>
<dbReference type="PANTHER" id="PTHR18964">
    <property type="entry name" value="ROK (REPRESSOR, ORF, KINASE) FAMILY"/>
    <property type="match status" value="1"/>
</dbReference>
<dbReference type="EMBL" id="VDFP01000005">
    <property type="protein sequence ID" value="MQS75559.1"/>
    <property type="molecule type" value="Genomic_DNA"/>
</dbReference>
<evidence type="ECO:0000313" key="5">
    <source>
        <dbReference type="Proteomes" id="UP000414364"/>
    </source>
</evidence>
<keyword evidence="4" id="KW-1185">Reference proteome</keyword>
<gene>
    <name evidence="3" type="ORF">FHL05_07920</name>
    <name evidence="2" type="ORF">FHL06_04030</name>
</gene>
<evidence type="ECO:0000313" key="2">
    <source>
        <dbReference type="EMBL" id="MQS75559.1"/>
    </source>
</evidence>
<proteinExistence type="inferred from homology"/>
<dbReference type="Pfam" id="PF00480">
    <property type="entry name" value="ROK"/>
    <property type="match status" value="1"/>
</dbReference>
<dbReference type="PANTHER" id="PTHR18964:SF170">
    <property type="entry name" value="SUGAR KINASE"/>
    <property type="match status" value="1"/>
</dbReference>
<comment type="caution">
    <text evidence="2">The sequence shown here is derived from an EMBL/GenBank/DDBJ whole genome shotgun (WGS) entry which is preliminary data.</text>
</comment>